<evidence type="ECO:0000256" key="6">
    <source>
        <dbReference type="ARBA" id="ARBA00023136"/>
    </source>
</evidence>
<dbReference type="PANTHER" id="PTHR42709:SF6">
    <property type="entry name" value="UNDECAPRENYL PHOSPHATE TRANSPORTER A"/>
    <property type="match status" value="1"/>
</dbReference>
<feature type="domain" description="VTT" evidence="8">
    <location>
        <begin position="29"/>
        <end position="155"/>
    </location>
</feature>
<evidence type="ECO:0000256" key="5">
    <source>
        <dbReference type="ARBA" id="ARBA00022989"/>
    </source>
</evidence>
<protein>
    <submittedName>
        <fullName evidence="9">DedA family protein</fullName>
    </submittedName>
</protein>
<reference evidence="9 10" key="1">
    <citation type="submission" date="2017-08" db="EMBL/GenBank/DDBJ databases">
        <title>Complete Genome Sequence of Bacillus kochii Oregon-R-modENCODE STRAIN BDGP4, isolated from Drosophila melanogaster gut.</title>
        <authorList>
            <person name="Wan K.H."/>
            <person name="Yu C."/>
            <person name="Park S."/>
            <person name="Hammonds A.S."/>
            <person name="Booth B.W."/>
            <person name="Celniker S.E."/>
        </authorList>
    </citation>
    <scope>NUCLEOTIDE SEQUENCE [LARGE SCALE GENOMIC DNA]</scope>
    <source>
        <strain evidence="9 10">BDGP4</strain>
    </source>
</reference>
<keyword evidence="3" id="KW-1003">Cell membrane</keyword>
<keyword evidence="5 7" id="KW-1133">Transmembrane helix</keyword>
<name>A0A248TER5_9BACI</name>
<feature type="transmembrane region" description="Helical" evidence="7">
    <location>
        <begin position="48"/>
        <end position="71"/>
    </location>
</feature>
<dbReference type="PANTHER" id="PTHR42709">
    <property type="entry name" value="ALKALINE PHOSPHATASE LIKE PROTEIN"/>
    <property type="match status" value="1"/>
</dbReference>
<keyword evidence="6 7" id="KW-0472">Membrane</keyword>
<keyword evidence="4 7" id="KW-0812">Transmembrane</keyword>
<accession>A0A248TER5</accession>
<gene>
    <name evidence="9" type="ORF">CKF48_04520</name>
</gene>
<dbReference type="InterPro" id="IPR032816">
    <property type="entry name" value="VTT_dom"/>
</dbReference>
<proteinExistence type="inferred from homology"/>
<sequence length="248" mass="28160">MEQLILDLVNWFKDLSYIGIFLALCIEFIPAEVVLPLAGFWVSEGDMLFWGVVIAGSLGGVVGPLTLYAVGRYGGRPILEKYGKYFFMSPENLEKADAFFAKHGAFVAFSARFLPGVRTVISVPCGMAKMNPWVFSLYTLLAMTPITFFYVYLGVQLGENWSDVKPILNQYLVPIGIVLVILFVIYLLIKRRKNQKAESLSDFLGKKIKMKSRDLTDRLVRSWLFYFNSKNSRNLKVDQLFAECDQSD</sequence>
<comment type="subcellular location">
    <subcellularLocation>
        <location evidence="1">Cell membrane</location>
        <topology evidence="1">Multi-pass membrane protein</topology>
    </subcellularLocation>
</comment>
<feature type="transmembrane region" description="Helical" evidence="7">
    <location>
        <begin position="133"/>
        <end position="151"/>
    </location>
</feature>
<evidence type="ECO:0000256" key="4">
    <source>
        <dbReference type="ARBA" id="ARBA00022692"/>
    </source>
</evidence>
<evidence type="ECO:0000256" key="7">
    <source>
        <dbReference type="SAM" id="Phobius"/>
    </source>
</evidence>
<keyword evidence="10" id="KW-1185">Reference proteome</keyword>
<evidence type="ECO:0000256" key="1">
    <source>
        <dbReference type="ARBA" id="ARBA00004651"/>
    </source>
</evidence>
<dbReference type="Proteomes" id="UP000215137">
    <property type="component" value="Chromosome"/>
</dbReference>
<comment type="similarity">
    <text evidence="2">Belongs to the DedA family.</text>
</comment>
<organism evidence="9 10">
    <name type="scientific">Cytobacillus kochii</name>
    <dbReference type="NCBI Taxonomy" id="859143"/>
    <lineage>
        <taxon>Bacteria</taxon>
        <taxon>Bacillati</taxon>
        <taxon>Bacillota</taxon>
        <taxon>Bacilli</taxon>
        <taxon>Bacillales</taxon>
        <taxon>Bacillaceae</taxon>
        <taxon>Cytobacillus</taxon>
    </lineage>
</organism>
<evidence type="ECO:0000256" key="3">
    <source>
        <dbReference type="ARBA" id="ARBA00022475"/>
    </source>
</evidence>
<dbReference type="GO" id="GO:0005886">
    <property type="term" value="C:plasma membrane"/>
    <property type="evidence" value="ECO:0007669"/>
    <property type="project" value="UniProtKB-SubCell"/>
</dbReference>
<evidence type="ECO:0000259" key="8">
    <source>
        <dbReference type="Pfam" id="PF09335"/>
    </source>
</evidence>
<dbReference type="OrthoDB" id="9813426at2"/>
<feature type="transmembrane region" description="Helical" evidence="7">
    <location>
        <begin position="171"/>
        <end position="189"/>
    </location>
</feature>
<dbReference type="InterPro" id="IPR051311">
    <property type="entry name" value="DedA_domain"/>
</dbReference>
<dbReference type="Pfam" id="PF09335">
    <property type="entry name" value="VTT_dom"/>
    <property type="match status" value="1"/>
</dbReference>
<evidence type="ECO:0000313" key="9">
    <source>
        <dbReference type="EMBL" id="ASV66649.1"/>
    </source>
</evidence>
<evidence type="ECO:0000256" key="2">
    <source>
        <dbReference type="ARBA" id="ARBA00010792"/>
    </source>
</evidence>
<dbReference type="AlphaFoldDB" id="A0A248TER5"/>
<dbReference type="EMBL" id="CP022983">
    <property type="protein sequence ID" value="ASV66649.1"/>
    <property type="molecule type" value="Genomic_DNA"/>
</dbReference>
<dbReference type="KEGG" id="bko:CKF48_04520"/>
<evidence type="ECO:0000313" key="10">
    <source>
        <dbReference type="Proteomes" id="UP000215137"/>
    </source>
</evidence>
<feature type="transmembrane region" description="Helical" evidence="7">
    <location>
        <begin position="20"/>
        <end position="42"/>
    </location>
</feature>